<dbReference type="GO" id="GO:0006526">
    <property type="term" value="P:L-arginine biosynthetic process"/>
    <property type="evidence" value="ECO:0007669"/>
    <property type="project" value="UniProtKB-UniPathway"/>
</dbReference>
<protein>
    <recommendedName>
        <fullName evidence="2">argininosuccinate synthase</fullName>
        <ecNumber evidence="2">6.3.4.5</ecNumber>
    </recommendedName>
</protein>
<dbReference type="EC" id="6.3.4.5" evidence="2"/>
<evidence type="ECO:0000256" key="2">
    <source>
        <dbReference type="ARBA" id="ARBA00012286"/>
    </source>
</evidence>
<dbReference type="GO" id="GO:0000053">
    <property type="term" value="P:argininosuccinate metabolic process"/>
    <property type="evidence" value="ECO:0007669"/>
    <property type="project" value="TreeGrafter"/>
</dbReference>
<evidence type="ECO:0000256" key="6">
    <source>
        <dbReference type="ARBA" id="ARBA00022741"/>
    </source>
</evidence>
<keyword evidence="6" id="KW-0547">Nucleotide-binding</keyword>
<evidence type="ECO:0000259" key="8">
    <source>
        <dbReference type="Pfam" id="PF20979"/>
    </source>
</evidence>
<dbReference type="GO" id="GO:0004055">
    <property type="term" value="F:argininosuccinate synthase activity"/>
    <property type="evidence" value="ECO:0007669"/>
    <property type="project" value="UniProtKB-EC"/>
</dbReference>
<evidence type="ECO:0000256" key="7">
    <source>
        <dbReference type="ARBA" id="ARBA00022840"/>
    </source>
</evidence>
<proteinExistence type="predicted"/>
<evidence type="ECO:0000313" key="10">
    <source>
        <dbReference type="Proteomes" id="UP000550707"/>
    </source>
</evidence>
<accession>A0A7J8I146</accession>
<name>A0A7J8I146_MOLMO</name>
<dbReference type="InParanoid" id="A0A7J8I146"/>
<dbReference type="EMBL" id="JACASF010000005">
    <property type="protein sequence ID" value="KAF6477998.1"/>
    <property type="molecule type" value="Genomic_DNA"/>
</dbReference>
<organism evidence="9 10">
    <name type="scientific">Molossus molossus</name>
    <name type="common">Pallas' mastiff bat</name>
    <name type="synonym">Vespertilio molossus</name>
    <dbReference type="NCBI Taxonomy" id="27622"/>
    <lineage>
        <taxon>Eukaryota</taxon>
        <taxon>Metazoa</taxon>
        <taxon>Chordata</taxon>
        <taxon>Craniata</taxon>
        <taxon>Vertebrata</taxon>
        <taxon>Euteleostomi</taxon>
        <taxon>Mammalia</taxon>
        <taxon>Eutheria</taxon>
        <taxon>Laurasiatheria</taxon>
        <taxon>Chiroptera</taxon>
        <taxon>Yangochiroptera</taxon>
        <taxon>Molossidae</taxon>
        <taxon>Molossus</taxon>
    </lineage>
</organism>
<gene>
    <name evidence="9" type="ORF">HJG59_010890</name>
</gene>
<dbReference type="GO" id="GO:0005524">
    <property type="term" value="F:ATP binding"/>
    <property type="evidence" value="ECO:0007669"/>
    <property type="project" value="UniProtKB-KW"/>
</dbReference>
<reference evidence="9 10" key="1">
    <citation type="journal article" date="2020" name="Nature">
        <title>Six reference-quality genomes reveal evolution of bat adaptations.</title>
        <authorList>
            <person name="Jebb D."/>
            <person name="Huang Z."/>
            <person name="Pippel M."/>
            <person name="Hughes G.M."/>
            <person name="Lavrichenko K."/>
            <person name="Devanna P."/>
            <person name="Winkler S."/>
            <person name="Jermiin L.S."/>
            <person name="Skirmuntt E.C."/>
            <person name="Katzourakis A."/>
            <person name="Burkitt-Gray L."/>
            <person name="Ray D.A."/>
            <person name="Sullivan K.A.M."/>
            <person name="Roscito J.G."/>
            <person name="Kirilenko B.M."/>
            <person name="Davalos L.M."/>
            <person name="Corthals A.P."/>
            <person name="Power M.L."/>
            <person name="Jones G."/>
            <person name="Ransome R.D."/>
            <person name="Dechmann D.K.N."/>
            <person name="Locatelli A.G."/>
            <person name="Puechmaille S.J."/>
            <person name="Fedrigo O."/>
            <person name="Jarvis E.D."/>
            <person name="Hiller M."/>
            <person name="Vernes S.C."/>
            <person name="Myers E.W."/>
            <person name="Teeling E.C."/>
        </authorList>
    </citation>
    <scope>NUCLEOTIDE SEQUENCE [LARGE SCALE GENOMIC DNA]</scope>
    <source>
        <strain evidence="9">MMolMol1</strain>
        <tissue evidence="9">Muscle</tissue>
    </source>
</reference>
<sequence>MPEFHNWVQVQNNPMEYVKQHRIPIPVTPRTVEHGQEPLARHQEAGILENLKDQAPPGLYAKTQGPPKGPNHPDIIVTEFKKRVPVKVTNIKDGTAHCMSLEFFIYLKEVVGKRGMSCDGIVETASSG</sequence>
<keyword evidence="5" id="KW-0028">Amino-acid biosynthesis</keyword>
<keyword evidence="7" id="KW-0067">ATP-binding</keyword>
<keyword evidence="4" id="KW-0436">Ligase</keyword>
<dbReference type="Pfam" id="PF20979">
    <property type="entry name" value="Arginosuc_syn_C"/>
    <property type="match status" value="1"/>
</dbReference>
<dbReference type="UniPathway" id="UPA00068">
    <property type="reaction ID" value="UER00113"/>
</dbReference>
<evidence type="ECO:0000256" key="4">
    <source>
        <dbReference type="ARBA" id="ARBA00022598"/>
    </source>
</evidence>
<dbReference type="PANTHER" id="PTHR11587">
    <property type="entry name" value="ARGININOSUCCINATE SYNTHASE"/>
    <property type="match status" value="1"/>
</dbReference>
<dbReference type="GO" id="GO:0005737">
    <property type="term" value="C:cytoplasm"/>
    <property type="evidence" value="ECO:0007669"/>
    <property type="project" value="TreeGrafter"/>
</dbReference>
<dbReference type="InterPro" id="IPR024074">
    <property type="entry name" value="AS_cat/multimer_dom_body"/>
</dbReference>
<dbReference type="InterPro" id="IPR001518">
    <property type="entry name" value="Arginosuc_synth"/>
</dbReference>
<dbReference type="InterPro" id="IPR048268">
    <property type="entry name" value="Arginosuc_syn_C"/>
</dbReference>
<evidence type="ECO:0000256" key="5">
    <source>
        <dbReference type="ARBA" id="ARBA00022605"/>
    </source>
</evidence>
<dbReference type="SUPFAM" id="SSF69864">
    <property type="entry name" value="Argininosuccinate synthetase, C-terminal domain"/>
    <property type="match status" value="1"/>
</dbReference>
<comment type="caution">
    <text evidence="9">The sequence shown here is derived from an EMBL/GenBank/DDBJ whole genome shotgun (WGS) entry which is preliminary data.</text>
</comment>
<feature type="domain" description="Arginosuccinate synthase C-terminal" evidence="8">
    <location>
        <begin position="39"/>
        <end position="123"/>
    </location>
</feature>
<dbReference type="Gene3D" id="3.90.1260.10">
    <property type="entry name" value="Argininosuccinate synthetase, chain A, domain 2"/>
    <property type="match status" value="1"/>
</dbReference>
<comment type="pathway">
    <text evidence="1">Amino-acid biosynthesis; L-arginine biosynthesis; L-arginine from L-ornithine and carbamoyl phosphate: step 2/3.</text>
</comment>
<evidence type="ECO:0000256" key="3">
    <source>
        <dbReference type="ARBA" id="ARBA00022571"/>
    </source>
</evidence>
<dbReference type="Proteomes" id="UP000550707">
    <property type="component" value="Unassembled WGS sequence"/>
</dbReference>
<dbReference type="PANTHER" id="PTHR11587:SF2">
    <property type="entry name" value="ARGININOSUCCINATE SYNTHASE"/>
    <property type="match status" value="1"/>
</dbReference>
<dbReference type="AlphaFoldDB" id="A0A7J8I146"/>
<keyword evidence="3" id="KW-0055">Arginine biosynthesis</keyword>
<evidence type="ECO:0000256" key="1">
    <source>
        <dbReference type="ARBA" id="ARBA00004967"/>
    </source>
</evidence>
<dbReference type="GO" id="GO:0000050">
    <property type="term" value="P:urea cycle"/>
    <property type="evidence" value="ECO:0007669"/>
    <property type="project" value="TreeGrafter"/>
</dbReference>
<keyword evidence="10" id="KW-1185">Reference proteome</keyword>
<evidence type="ECO:0000313" key="9">
    <source>
        <dbReference type="EMBL" id="KAF6477998.1"/>
    </source>
</evidence>